<evidence type="ECO:0000313" key="2">
    <source>
        <dbReference type="EMBL" id="AJQ94918.1"/>
    </source>
</evidence>
<protein>
    <recommendedName>
        <fullName evidence="1">ABM domain-containing protein</fullName>
    </recommendedName>
</protein>
<dbReference type="InterPro" id="IPR011008">
    <property type="entry name" value="Dimeric_a/b-barrel"/>
</dbReference>
<dbReference type="InterPro" id="IPR007138">
    <property type="entry name" value="ABM_dom"/>
</dbReference>
<dbReference type="STRING" id="1445510.YC6258_02880"/>
<name>A0A0C5VNF1_9GAMM</name>
<evidence type="ECO:0000259" key="1">
    <source>
        <dbReference type="Pfam" id="PF03992"/>
    </source>
</evidence>
<dbReference type="OrthoDB" id="9812192at2"/>
<dbReference type="RefSeq" id="WP_044617348.1">
    <property type="nucleotide sequence ID" value="NZ_CP007142.1"/>
</dbReference>
<organism evidence="2 3">
    <name type="scientific">Gynuella sunshinyii YC6258</name>
    <dbReference type="NCBI Taxonomy" id="1445510"/>
    <lineage>
        <taxon>Bacteria</taxon>
        <taxon>Pseudomonadati</taxon>
        <taxon>Pseudomonadota</taxon>
        <taxon>Gammaproteobacteria</taxon>
        <taxon>Oceanospirillales</taxon>
        <taxon>Saccharospirillaceae</taxon>
        <taxon>Gynuella</taxon>
    </lineage>
</organism>
<dbReference type="Pfam" id="PF03992">
    <property type="entry name" value="ABM"/>
    <property type="match status" value="1"/>
</dbReference>
<keyword evidence="3" id="KW-1185">Reference proteome</keyword>
<feature type="domain" description="ABM" evidence="1">
    <location>
        <begin position="5"/>
        <end position="68"/>
    </location>
</feature>
<reference evidence="2 3" key="1">
    <citation type="submission" date="2014-01" db="EMBL/GenBank/DDBJ databases">
        <title>Full genme sequencing of cellulolytic bacterium Gynuella sunshinyii YC6258T gen. nov., sp. nov.</title>
        <authorList>
            <person name="Khan H."/>
            <person name="Chung E.J."/>
            <person name="Chung Y.R."/>
        </authorList>
    </citation>
    <scope>NUCLEOTIDE SEQUENCE [LARGE SCALE GENOMIC DNA]</scope>
    <source>
        <strain evidence="2 3">YC6258</strain>
    </source>
</reference>
<dbReference type="EMBL" id="CP007142">
    <property type="protein sequence ID" value="AJQ94918.1"/>
    <property type="molecule type" value="Genomic_DNA"/>
</dbReference>
<dbReference type="KEGG" id="gsn:YC6258_02880"/>
<dbReference type="Proteomes" id="UP000032266">
    <property type="component" value="Chromosome"/>
</dbReference>
<dbReference type="Gene3D" id="3.30.70.100">
    <property type="match status" value="1"/>
</dbReference>
<dbReference type="HOGENOM" id="CLU_131496_13_2_6"/>
<proteinExistence type="predicted"/>
<sequence length="94" mass="10872">MSKVVLMGHIIVPRSSLEAVMAELDNHIAQTLQEPGCLVFDVKQDKYQSNRFNVYEEFVDNDAFEAHQIRVRKSLWGILSAKAERHYQVIREAL</sequence>
<accession>A0A0C5VNF1</accession>
<dbReference type="AlphaFoldDB" id="A0A0C5VNF1"/>
<dbReference type="SUPFAM" id="SSF54909">
    <property type="entry name" value="Dimeric alpha+beta barrel"/>
    <property type="match status" value="1"/>
</dbReference>
<gene>
    <name evidence="2" type="ORF">YC6258_02880</name>
</gene>
<evidence type="ECO:0000313" key="3">
    <source>
        <dbReference type="Proteomes" id="UP000032266"/>
    </source>
</evidence>